<keyword evidence="3" id="KW-1185">Reference proteome</keyword>
<accession>A0ABU6XX37</accession>
<proteinExistence type="predicted"/>
<dbReference type="EMBL" id="JASCZI010214451">
    <property type="protein sequence ID" value="MED6202065.1"/>
    <property type="molecule type" value="Genomic_DNA"/>
</dbReference>
<evidence type="ECO:0000313" key="3">
    <source>
        <dbReference type="Proteomes" id="UP001341840"/>
    </source>
</evidence>
<name>A0ABU6XX37_9FABA</name>
<evidence type="ECO:0000256" key="1">
    <source>
        <dbReference type="SAM" id="MobiDB-lite"/>
    </source>
</evidence>
<sequence length="156" mass="17763">MKKGSLRSKKEGNWSIMPEPPRLGVQNSNPGASQVLLRAKSSTPRRPEQQPWSRSSTPRRGHQCLGVPSPRWEQYPTLGNQDKQQFFFDPEIERTLRKLKKQTKASRQLNFEQVEENKLAADPRRTLGDYTIPSTASCGSSIVLPRRHMLVGLNNK</sequence>
<protein>
    <submittedName>
        <fullName evidence="2">Uncharacterized protein</fullName>
    </submittedName>
</protein>
<gene>
    <name evidence="2" type="ORF">PIB30_101647</name>
</gene>
<dbReference type="Proteomes" id="UP001341840">
    <property type="component" value="Unassembled WGS sequence"/>
</dbReference>
<feature type="compositionally biased region" description="Polar residues" evidence="1">
    <location>
        <begin position="40"/>
        <end position="56"/>
    </location>
</feature>
<reference evidence="2 3" key="1">
    <citation type="journal article" date="2023" name="Plants (Basel)">
        <title>Bridging the Gap: Combining Genomics and Transcriptomics Approaches to Understand Stylosanthes scabra, an Orphan Legume from the Brazilian Caatinga.</title>
        <authorList>
            <person name="Ferreira-Neto J.R.C."/>
            <person name="da Silva M.D."/>
            <person name="Binneck E."/>
            <person name="de Melo N.F."/>
            <person name="da Silva R.H."/>
            <person name="de Melo A.L.T.M."/>
            <person name="Pandolfi V."/>
            <person name="Bustamante F.O."/>
            <person name="Brasileiro-Vidal A.C."/>
            <person name="Benko-Iseppon A.M."/>
        </authorList>
    </citation>
    <scope>NUCLEOTIDE SEQUENCE [LARGE SCALE GENOMIC DNA]</scope>
    <source>
        <tissue evidence="2">Leaves</tissue>
    </source>
</reference>
<feature type="region of interest" description="Disordered" evidence="1">
    <location>
        <begin position="1"/>
        <end position="76"/>
    </location>
</feature>
<comment type="caution">
    <text evidence="2">The sequence shown here is derived from an EMBL/GenBank/DDBJ whole genome shotgun (WGS) entry which is preliminary data.</text>
</comment>
<evidence type="ECO:0000313" key="2">
    <source>
        <dbReference type="EMBL" id="MED6202065.1"/>
    </source>
</evidence>
<organism evidence="2 3">
    <name type="scientific">Stylosanthes scabra</name>
    <dbReference type="NCBI Taxonomy" id="79078"/>
    <lineage>
        <taxon>Eukaryota</taxon>
        <taxon>Viridiplantae</taxon>
        <taxon>Streptophyta</taxon>
        <taxon>Embryophyta</taxon>
        <taxon>Tracheophyta</taxon>
        <taxon>Spermatophyta</taxon>
        <taxon>Magnoliopsida</taxon>
        <taxon>eudicotyledons</taxon>
        <taxon>Gunneridae</taxon>
        <taxon>Pentapetalae</taxon>
        <taxon>rosids</taxon>
        <taxon>fabids</taxon>
        <taxon>Fabales</taxon>
        <taxon>Fabaceae</taxon>
        <taxon>Papilionoideae</taxon>
        <taxon>50 kb inversion clade</taxon>
        <taxon>dalbergioids sensu lato</taxon>
        <taxon>Dalbergieae</taxon>
        <taxon>Pterocarpus clade</taxon>
        <taxon>Stylosanthes</taxon>
    </lineage>
</organism>